<name>A0A1F4TJU3_UNCSA</name>
<evidence type="ECO:0000256" key="5">
    <source>
        <dbReference type="ARBA" id="ARBA00023237"/>
    </source>
</evidence>
<dbReference type="GO" id="GO:0019867">
    <property type="term" value="C:outer membrane"/>
    <property type="evidence" value="ECO:0007669"/>
    <property type="project" value="InterPro"/>
</dbReference>
<dbReference type="InterPro" id="IPR039910">
    <property type="entry name" value="D15-like"/>
</dbReference>
<feature type="domain" description="POTRA" evidence="6">
    <location>
        <begin position="128"/>
        <end position="203"/>
    </location>
</feature>
<protein>
    <recommendedName>
        <fullName evidence="6">POTRA domain-containing protein</fullName>
    </recommendedName>
</protein>
<evidence type="ECO:0000256" key="3">
    <source>
        <dbReference type="ARBA" id="ARBA00022729"/>
    </source>
</evidence>
<comment type="caution">
    <text evidence="7">The sequence shown here is derived from an EMBL/GenBank/DDBJ whole genome shotgun (WGS) entry which is preliminary data.</text>
</comment>
<keyword evidence="4" id="KW-0472">Membrane</keyword>
<dbReference type="EMBL" id="MEUI01000041">
    <property type="protein sequence ID" value="OGC33001.1"/>
    <property type="molecule type" value="Genomic_DNA"/>
</dbReference>
<sequence>MDMLKIANTFLNVNKVMRKANTLFSIRITLYTLLITLVCYASFISPAQAQTISVAPTITAIEVKGNQLVSTQDITDVVFSRIGETIVEEKIKADTKAIYSLGFFSDAAVSFEATSNGTKIIFVVVENPIIKNIKIEGNAVYPTAEILALMKTKKDTALNFKFLQQDITTINDHYKKAGYILARVVDVETDDKNNILTVKITEGIVESIALEGNKNTKDYVILRELDTEPGKVLNENTLKKDLRRIFNLGFFSTVTPKFEPGSGPNKVALVLEIKEGRTSTINFGGGYGEREGWFGFADLSVKNLMGTAQDVLIRGQFGQSLSTYQFKYSNPWFFPEKFGKRTSFTFRRWYTVGRDIYLTAQDARYNGLDISIGKPWLEDFRVAWTLGSEVVSPHGTSSFETYQSDTIGMTLSYDTRDVWLNPTMGRYYSFSVKQGWKHASGTTSFFKLGWDVNEYITVVENQVFAFHLGTGIGFGDVPFGEEYWAGGANTVRGYQPSEVKRGTRKLITNFEYRLMFGEMFQGVFFFDWGNAWTAGAPVPADFIAGWGPGVRINTPLGPIRLDYGIPGARSFSNGVMHFSIGQAF</sequence>
<feature type="domain" description="POTRA" evidence="6">
    <location>
        <begin position="56"/>
        <end position="127"/>
    </location>
</feature>
<keyword evidence="2" id="KW-0812">Transmembrane</keyword>
<reference evidence="7 8" key="1">
    <citation type="journal article" date="2016" name="Nat. Commun.">
        <title>Thousands of microbial genomes shed light on interconnected biogeochemical processes in an aquifer system.</title>
        <authorList>
            <person name="Anantharaman K."/>
            <person name="Brown C.T."/>
            <person name="Hug L.A."/>
            <person name="Sharon I."/>
            <person name="Castelle C.J."/>
            <person name="Probst A.J."/>
            <person name="Thomas B.C."/>
            <person name="Singh A."/>
            <person name="Wilkins M.J."/>
            <person name="Karaoz U."/>
            <person name="Brodie E.L."/>
            <person name="Williams K.H."/>
            <person name="Hubbard S.S."/>
            <person name="Banfield J.F."/>
        </authorList>
    </citation>
    <scope>NUCLEOTIDE SEQUENCE [LARGE SCALE GENOMIC DNA]</scope>
</reference>
<dbReference type="PANTHER" id="PTHR12815">
    <property type="entry name" value="SORTING AND ASSEMBLY MACHINERY SAMM50 PROTEIN FAMILY MEMBER"/>
    <property type="match status" value="1"/>
</dbReference>
<evidence type="ECO:0000256" key="2">
    <source>
        <dbReference type="ARBA" id="ARBA00022692"/>
    </source>
</evidence>
<evidence type="ECO:0000259" key="6">
    <source>
        <dbReference type="PROSITE" id="PS51779"/>
    </source>
</evidence>
<evidence type="ECO:0000313" key="8">
    <source>
        <dbReference type="Proteomes" id="UP000177309"/>
    </source>
</evidence>
<accession>A0A1F4TJU3</accession>
<dbReference type="InterPro" id="IPR010827">
    <property type="entry name" value="BamA/TamA_POTRA"/>
</dbReference>
<keyword evidence="5" id="KW-0998">Cell outer membrane</keyword>
<dbReference type="PROSITE" id="PS51779">
    <property type="entry name" value="POTRA"/>
    <property type="match status" value="2"/>
</dbReference>
<dbReference type="Pfam" id="PF07244">
    <property type="entry name" value="POTRA"/>
    <property type="match status" value="3"/>
</dbReference>
<dbReference type="Pfam" id="PF01103">
    <property type="entry name" value="Omp85"/>
    <property type="match status" value="1"/>
</dbReference>
<comment type="subcellular location">
    <subcellularLocation>
        <location evidence="1">Membrane</location>
    </subcellularLocation>
</comment>
<evidence type="ECO:0000256" key="1">
    <source>
        <dbReference type="ARBA" id="ARBA00004370"/>
    </source>
</evidence>
<dbReference type="Proteomes" id="UP000177309">
    <property type="component" value="Unassembled WGS sequence"/>
</dbReference>
<dbReference type="InterPro" id="IPR000184">
    <property type="entry name" value="Bac_surfAg_D15"/>
</dbReference>
<proteinExistence type="predicted"/>
<gene>
    <name evidence="7" type="ORF">A2462_03695</name>
</gene>
<evidence type="ECO:0000256" key="4">
    <source>
        <dbReference type="ARBA" id="ARBA00023136"/>
    </source>
</evidence>
<dbReference type="PANTHER" id="PTHR12815:SF47">
    <property type="entry name" value="TRANSLOCATION AND ASSEMBLY MODULE SUBUNIT TAMA"/>
    <property type="match status" value="1"/>
</dbReference>
<keyword evidence="3" id="KW-0732">Signal</keyword>
<dbReference type="InterPro" id="IPR034746">
    <property type="entry name" value="POTRA"/>
</dbReference>
<evidence type="ECO:0000313" key="7">
    <source>
        <dbReference type="EMBL" id="OGC33001.1"/>
    </source>
</evidence>
<dbReference type="Gene3D" id="2.40.160.50">
    <property type="entry name" value="membrane protein fhac: a member of the omp85/tpsb transporter family"/>
    <property type="match status" value="1"/>
</dbReference>
<organism evidence="7 8">
    <name type="scientific">candidate division WOR-1 bacterium RIFOXYC2_FULL_41_25</name>
    <dbReference type="NCBI Taxonomy" id="1802586"/>
    <lineage>
        <taxon>Bacteria</taxon>
        <taxon>Bacillati</taxon>
        <taxon>Saganbacteria</taxon>
    </lineage>
</organism>
<dbReference type="AlphaFoldDB" id="A0A1F4TJU3"/>
<dbReference type="Gene3D" id="3.10.20.310">
    <property type="entry name" value="membrane protein fhac"/>
    <property type="match status" value="3"/>
</dbReference>